<evidence type="ECO:0000313" key="2">
    <source>
        <dbReference type="Proteomes" id="UP001165289"/>
    </source>
</evidence>
<name>A0AAV7JBU1_9METZ</name>
<dbReference type="Proteomes" id="UP001165289">
    <property type="component" value="Unassembled WGS sequence"/>
</dbReference>
<dbReference type="EMBL" id="JAKMXF010000359">
    <property type="protein sequence ID" value="KAI6646213.1"/>
    <property type="molecule type" value="Genomic_DNA"/>
</dbReference>
<proteinExistence type="predicted"/>
<gene>
    <name evidence="1" type="ORF">LOD99_9355</name>
</gene>
<accession>A0AAV7JBU1</accession>
<protein>
    <submittedName>
        <fullName evidence="1">Uncharacterized protein</fullName>
    </submittedName>
</protein>
<keyword evidence="2" id="KW-1185">Reference proteome</keyword>
<organism evidence="1 2">
    <name type="scientific">Oopsacas minuta</name>
    <dbReference type="NCBI Taxonomy" id="111878"/>
    <lineage>
        <taxon>Eukaryota</taxon>
        <taxon>Metazoa</taxon>
        <taxon>Porifera</taxon>
        <taxon>Hexactinellida</taxon>
        <taxon>Hexasterophora</taxon>
        <taxon>Lyssacinosida</taxon>
        <taxon>Leucopsacidae</taxon>
        <taxon>Oopsacas</taxon>
    </lineage>
</organism>
<reference evidence="1 2" key="1">
    <citation type="journal article" date="2023" name="BMC Biol.">
        <title>The compact genome of the sponge Oopsacas minuta (Hexactinellida) is lacking key metazoan core genes.</title>
        <authorList>
            <person name="Santini S."/>
            <person name="Schenkelaars Q."/>
            <person name="Jourda C."/>
            <person name="Duchesne M."/>
            <person name="Belahbib H."/>
            <person name="Rocher C."/>
            <person name="Selva M."/>
            <person name="Riesgo A."/>
            <person name="Vervoort M."/>
            <person name="Leys S.P."/>
            <person name="Kodjabachian L."/>
            <person name="Le Bivic A."/>
            <person name="Borchiellini C."/>
            <person name="Claverie J.M."/>
            <person name="Renard E."/>
        </authorList>
    </citation>
    <scope>NUCLEOTIDE SEQUENCE [LARGE SCALE GENOMIC DNA]</scope>
    <source>
        <strain evidence="1">SPO-2</strain>
    </source>
</reference>
<comment type="caution">
    <text evidence="1">The sequence shown here is derived from an EMBL/GenBank/DDBJ whole genome shotgun (WGS) entry which is preliminary data.</text>
</comment>
<dbReference type="AlphaFoldDB" id="A0AAV7JBU1"/>
<sequence length="103" mass="12203">MKDYPASALNLATYFEDTYIGERLLDQSRRVPQFRIRIWNMYESVQEELARTNNVVEAWHNGFQTSIACSHPTISIFLNDYRESSRFRKQHNEVGGWPEENCQ</sequence>
<evidence type="ECO:0000313" key="1">
    <source>
        <dbReference type="EMBL" id="KAI6646213.1"/>
    </source>
</evidence>